<feature type="region of interest" description="Disordered" evidence="13">
    <location>
        <begin position="388"/>
        <end position="427"/>
    </location>
</feature>
<evidence type="ECO:0000256" key="12">
    <source>
        <dbReference type="ARBA" id="ARBA00073320"/>
    </source>
</evidence>
<keyword evidence="7" id="KW-0256">Endoplasmic reticulum</keyword>
<organism evidence="15 16">
    <name type="scientific">Pristionchus entomophagus</name>
    <dbReference type="NCBI Taxonomy" id="358040"/>
    <lineage>
        <taxon>Eukaryota</taxon>
        <taxon>Metazoa</taxon>
        <taxon>Ecdysozoa</taxon>
        <taxon>Nematoda</taxon>
        <taxon>Chromadorea</taxon>
        <taxon>Rhabditida</taxon>
        <taxon>Rhabditina</taxon>
        <taxon>Diplogasteromorpha</taxon>
        <taxon>Diplogasteroidea</taxon>
        <taxon>Neodiplogasteridae</taxon>
        <taxon>Pristionchus</taxon>
    </lineage>
</organism>
<dbReference type="GO" id="GO:0032446">
    <property type="term" value="P:protein modification by small protein conjugation"/>
    <property type="evidence" value="ECO:0007669"/>
    <property type="project" value="UniProtKB-ARBA"/>
</dbReference>
<dbReference type="InterPro" id="IPR000608">
    <property type="entry name" value="UBC"/>
</dbReference>
<protein>
    <recommendedName>
        <fullName evidence="12">Ubiquitin-conjugating enzyme E2 J2</fullName>
        <ecNumber evidence="2">2.3.2.23</ecNumber>
    </recommendedName>
</protein>
<dbReference type="EC" id="2.3.2.23" evidence="2"/>
<dbReference type="GO" id="GO:0005524">
    <property type="term" value="F:ATP binding"/>
    <property type="evidence" value="ECO:0007669"/>
    <property type="project" value="UniProtKB-KW"/>
</dbReference>
<gene>
    <name evidence="15" type="ORF">PENTCL1PPCAC_6004</name>
</gene>
<dbReference type="PROSITE" id="PS50127">
    <property type="entry name" value="UBC_2"/>
    <property type="match status" value="1"/>
</dbReference>
<dbReference type="InterPro" id="IPR016135">
    <property type="entry name" value="UBQ-conjugating_enzyme/RWD"/>
</dbReference>
<accession>A0AAV5SUE8</accession>
<feature type="non-terminal residue" evidence="15">
    <location>
        <position position="1"/>
    </location>
</feature>
<dbReference type="EMBL" id="BTSX01000002">
    <property type="protein sequence ID" value="GMS83829.1"/>
    <property type="molecule type" value="Genomic_DNA"/>
</dbReference>
<keyword evidence="10" id="KW-0472">Membrane</keyword>
<name>A0AAV5SUE8_9BILA</name>
<keyword evidence="3" id="KW-0808">Transferase</keyword>
<sequence>IYFHSSGSAPLREGKGQANLGSSLDVFLVRESQTSQKMASSSKTPVANTPSPTAIRRLSRDLQKLKEEPIDGIDAQPLEENILEWHYVIKGSKGTAFEGGLYHGKLVFPCEFPWKPPSIYMFTPNGRFLPNQRLCLSISDYHPETWNPGWTVSAILVGLHSFMNESSIATGTESTSAERKKELAVKSASYNLRDATFCKLFPALVNEIKGKGVERMTDAQAQEEAASRTTGRYAGFRGGVDVDFLQNARQHMQAMQNEMDAAMRAAVRREIPPAFNPILPDDLFFGAGAGRPEMVVQQPQLHVGVAAAQDGAAAAAAGAGWREAGQERARALDNMIQDLVAVERARGERAREALARQGQAGPAVAALQAQQQQIFELADRNMQQFQQEMLPAEAAAAGPQHPRRAGEDPAGLDPPPPKRIPDVVTLD</sequence>
<comment type="function">
    <text evidence="11">Catalyzes the covalent attachment of ubiquitin to other proteins. Seems to function in the selective degradation of misfolded membrane proteins from the endoplasmic reticulum (ERAD). In cooperation with the GATOR2 complex, catalyzes 'Lys-6'-linked ubiquitination of NPRL2.</text>
</comment>
<dbReference type="PANTHER" id="PTHR24067">
    <property type="entry name" value="UBIQUITIN-CONJUGATING ENZYME E2"/>
    <property type="match status" value="1"/>
</dbReference>
<dbReference type="InterPro" id="IPR050113">
    <property type="entry name" value="Ub_conjugating_enzyme"/>
</dbReference>
<evidence type="ECO:0000256" key="3">
    <source>
        <dbReference type="ARBA" id="ARBA00022679"/>
    </source>
</evidence>
<dbReference type="FunFam" id="3.10.110.10:FF:000023">
    <property type="entry name" value="Ubiquitin-conjugating enzyme E2 J2"/>
    <property type="match status" value="1"/>
</dbReference>
<evidence type="ECO:0000256" key="5">
    <source>
        <dbReference type="ARBA" id="ARBA00022741"/>
    </source>
</evidence>
<dbReference type="CDD" id="cd23799">
    <property type="entry name" value="UBCc_UBE2J"/>
    <property type="match status" value="1"/>
</dbReference>
<evidence type="ECO:0000256" key="7">
    <source>
        <dbReference type="ARBA" id="ARBA00022824"/>
    </source>
</evidence>
<dbReference type="Proteomes" id="UP001432027">
    <property type="component" value="Unassembled WGS sequence"/>
</dbReference>
<dbReference type="GO" id="GO:0005789">
    <property type="term" value="C:endoplasmic reticulum membrane"/>
    <property type="evidence" value="ECO:0007669"/>
    <property type="project" value="UniProtKB-SubCell"/>
</dbReference>
<evidence type="ECO:0000256" key="13">
    <source>
        <dbReference type="SAM" id="MobiDB-lite"/>
    </source>
</evidence>
<dbReference type="Gene3D" id="3.10.110.10">
    <property type="entry name" value="Ubiquitin Conjugating Enzyme"/>
    <property type="match status" value="1"/>
</dbReference>
<dbReference type="AlphaFoldDB" id="A0AAV5SUE8"/>
<comment type="caution">
    <text evidence="15">The sequence shown here is derived from an EMBL/GenBank/DDBJ whole genome shotgun (WGS) entry which is preliminary data.</text>
</comment>
<feature type="domain" description="UBC core" evidence="14">
    <location>
        <begin position="53"/>
        <end position="214"/>
    </location>
</feature>
<evidence type="ECO:0000256" key="9">
    <source>
        <dbReference type="ARBA" id="ARBA00022989"/>
    </source>
</evidence>
<evidence type="ECO:0000256" key="8">
    <source>
        <dbReference type="ARBA" id="ARBA00022840"/>
    </source>
</evidence>
<evidence type="ECO:0000256" key="6">
    <source>
        <dbReference type="ARBA" id="ARBA00022786"/>
    </source>
</evidence>
<dbReference type="SUPFAM" id="SSF54495">
    <property type="entry name" value="UBC-like"/>
    <property type="match status" value="1"/>
</dbReference>
<keyword evidence="5" id="KW-0547">Nucleotide-binding</keyword>
<proteinExistence type="predicted"/>
<evidence type="ECO:0000256" key="2">
    <source>
        <dbReference type="ARBA" id="ARBA00012486"/>
    </source>
</evidence>
<keyword evidence="4" id="KW-0812">Transmembrane</keyword>
<keyword evidence="16" id="KW-1185">Reference proteome</keyword>
<evidence type="ECO:0000256" key="1">
    <source>
        <dbReference type="ARBA" id="ARBA00004586"/>
    </source>
</evidence>
<evidence type="ECO:0000313" key="15">
    <source>
        <dbReference type="EMBL" id="GMS83829.1"/>
    </source>
</evidence>
<dbReference type="GO" id="GO:0061631">
    <property type="term" value="F:ubiquitin conjugating enzyme activity"/>
    <property type="evidence" value="ECO:0007669"/>
    <property type="project" value="UniProtKB-EC"/>
</dbReference>
<keyword evidence="6" id="KW-0833">Ubl conjugation pathway</keyword>
<evidence type="ECO:0000259" key="14">
    <source>
        <dbReference type="PROSITE" id="PS50127"/>
    </source>
</evidence>
<evidence type="ECO:0000256" key="4">
    <source>
        <dbReference type="ARBA" id="ARBA00022692"/>
    </source>
</evidence>
<keyword evidence="8" id="KW-0067">ATP-binding</keyword>
<dbReference type="Pfam" id="PF00179">
    <property type="entry name" value="UQ_con"/>
    <property type="match status" value="1"/>
</dbReference>
<evidence type="ECO:0000256" key="11">
    <source>
        <dbReference type="ARBA" id="ARBA00054775"/>
    </source>
</evidence>
<dbReference type="SMART" id="SM00212">
    <property type="entry name" value="UBCc"/>
    <property type="match status" value="1"/>
</dbReference>
<evidence type="ECO:0000313" key="16">
    <source>
        <dbReference type="Proteomes" id="UP001432027"/>
    </source>
</evidence>
<comment type="subcellular location">
    <subcellularLocation>
        <location evidence="1">Endoplasmic reticulum membrane</location>
    </subcellularLocation>
</comment>
<keyword evidence="9" id="KW-1133">Transmembrane helix</keyword>
<evidence type="ECO:0000256" key="10">
    <source>
        <dbReference type="ARBA" id="ARBA00023136"/>
    </source>
</evidence>
<reference evidence="15" key="1">
    <citation type="submission" date="2023-10" db="EMBL/GenBank/DDBJ databases">
        <title>Genome assembly of Pristionchus species.</title>
        <authorList>
            <person name="Yoshida K."/>
            <person name="Sommer R.J."/>
        </authorList>
    </citation>
    <scope>NUCLEOTIDE SEQUENCE</scope>
    <source>
        <strain evidence="15">RS0144</strain>
    </source>
</reference>